<gene>
    <name evidence="7" type="ORF">B5V51_1893</name>
</gene>
<organism evidence="7">
    <name type="scientific">Heliothis virescens</name>
    <name type="common">Tobacco budworm moth</name>
    <dbReference type="NCBI Taxonomy" id="7102"/>
    <lineage>
        <taxon>Eukaryota</taxon>
        <taxon>Metazoa</taxon>
        <taxon>Ecdysozoa</taxon>
        <taxon>Arthropoda</taxon>
        <taxon>Hexapoda</taxon>
        <taxon>Insecta</taxon>
        <taxon>Pterygota</taxon>
        <taxon>Neoptera</taxon>
        <taxon>Endopterygota</taxon>
        <taxon>Lepidoptera</taxon>
        <taxon>Glossata</taxon>
        <taxon>Ditrysia</taxon>
        <taxon>Noctuoidea</taxon>
        <taxon>Noctuidae</taxon>
        <taxon>Heliothinae</taxon>
        <taxon>Heliothis</taxon>
    </lineage>
</organism>
<evidence type="ECO:0000313" key="7">
    <source>
        <dbReference type="EMBL" id="PCG71416.1"/>
    </source>
</evidence>
<feature type="domain" description="Strictosidine synthase conserved region" evidence="6">
    <location>
        <begin position="179"/>
        <end position="262"/>
    </location>
</feature>
<evidence type="ECO:0000256" key="2">
    <source>
        <dbReference type="ARBA" id="ARBA00022553"/>
    </source>
</evidence>
<accession>A0A2A4JI12</accession>
<evidence type="ECO:0000256" key="3">
    <source>
        <dbReference type="ARBA" id="ARBA00023180"/>
    </source>
</evidence>
<comment type="caution">
    <text evidence="7">The sequence shown here is derived from an EMBL/GenBank/DDBJ whole genome shotgun (WGS) entry which is preliminary data.</text>
</comment>
<feature type="compositionally biased region" description="Low complexity" evidence="4">
    <location>
        <begin position="585"/>
        <end position="601"/>
    </location>
</feature>
<protein>
    <recommendedName>
        <fullName evidence="6">Strictosidine synthase conserved region domain-containing protein</fullName>
    </recommendedName>
</protein>
<dbReference type="Pfam" id="PF03088">
    <property type="entry name" value="Str_synth"/>
    <property type="match status" value="1"/>
</dbReference>
<feature type="compositionally biased region" description="Basic and acidic residues" evidence="4">
    <location>
        <begin position="450"/>
        <end position="474"/>
    </location>
</feature>
<evidence type="ECO:0000256" key="1">
    <source>
        <dbReference type="ARBA" id="ARBA00009191"/>
    </source>
</evidence>
<dbReference type="EMBL" id="NWSH01001392">
    <property type="protein sequence ID" value="PCG71416.1"/>
    <property type="molecule type" value="Genomic_DNA"/>
</dbReference>
<keyword evidence="5" id="KW-0812">Transmembrane</keyword>
<feature type="compositionally biased region" description="Basic and acidic residues" evidence="4">
    <location>
        <begin position="484"/>
        <end position="496"/>
    </location>
</feature>
<dbReference type="GO" id="GO:0012505">
    <property type="term" value="C:endomembrane system"/>
    <property type="evidence" value="ECO:0007669"/>
    <property type="project" value="TreeGrafter"/>
</dbReference>
<evidence type="ECO:0000256" key="4">
    <source>
        <dbReference type="SAM" id="MobiDB-lite"/>
    </source>
</evidence>
<dbReference type="InterPro" id="IPR011042">
    <property type="entry name" value="6-blade_b-propeller_TolB-like"/>
</dbReference>
<name>A0A2A4JI12_HELVI</name>
<dbReference type="InterPro" id="IPR018119">
    <property type="entry name" value="Strictosidine_synth_cons-reg"/>
</dbReference>
<feature type="compositionally biased region" description="Basic and acidic residues" evidence="4">
    <location>
        <begin position="538"/>
        <end position="553"/>
    </location>
</feature>
<keyword evidence="5" id="KW-0472">Membrane</keyword>
<feature type="compositionally biased region" description="Polar residues" evidence="4">
    <location>
        <begin position="440"/>
        <end position="449"/>
    </location>
</feature>
<dbReference type="EMBL" id="NWSH01001392">
    <property type="protein sequence ID" value="PCG71415.1"/>
    <property type="molecule type" value="Genomic_DNA"/>
</dbReference>
<feature type="compositionally biased region" description="Pro residues" evidence="4">
    <location>
        <begin position="556"/>
        <end position="584"/>
    </location>
</feature>
<dbReference type="Gene3D" id="2.120.10.30">
    <property type="entry name" value="TolB, C-terminal domain"/>
    <property type="match status" value="1"/>
</dbReference>
<dbReference type="SUPFAM" id="SSF63829">
    <property type="entry name" value="Calcium-dependent phosphotriesterase"/>
    <property type="match status" value="1"/>
</dbReference>
<feature type="compositionally biased region" description="Basic and acidic residues" evidence="4">
    <location>
        <begin position="423"/>
        <end position="439"/>
    </location>
</feature>
<feature type="compositionally biased region" description="Low complexity" evidence="4">
    <location>
        <begin position="497"/>
        <end position="507"/>
    </location>
</feature>
<comment type="similarity">
    <text evidence="1">Belongs to the strictosidine synthase family.</text>
</comment>
<feature type="transmembrane region" description="Helical" evidence="5">
    <location>
        <begin position="12"/>
        <end position="32"/>
    </location>
</feature>
<keyword evidence="5" id="KW-1133">Transmembrane helix</keyword>
<feature type="compositionally biased region" description="Pro residues" evidence="4">
    <location>
        <begin position="518"/>
        <end position="532"/>
    </location>
</feature>
<feature type="compositionally biased region" description="Basic and acidic residues" evidence="4">
    <location>
        <begin position="626"/>
        <end position="663"/>
    </location>
</feature>
<keyword evidence="2" id="KW-0597">Phosphoprotein</keyword>
<dbReference type="AlphaFoldDB" id="A0A2A4JI12"/>
<proteinExistence type="inferred from homology"/>
<dbReference type="Pfam" id="PF20067">
    <property type="entry name" value="SSL_N"/>
    <property type="match status" value="1"/>
</dbReference>
<dbReference type="STRING" id="7102.A0A2A4JI12"/>
<evidence type="ECO:0000259" key="6">
    <source>
        <dbReference type="Pfam" id="PF03088"/>
    </source>
</evidence>
<feature type="compositionally biased region" description="Basic and acidic residues" evidence="4">
    <location>
        <begin position="608"/>
        <end position="618"/>
    </location>
</feature>
<feature type="region of interest" description="Disordered" evidence="4">
    <location>
        <begin position="423"/>
        <end position="670"/>
    </location>
</feature>
<reference evidence="7" key="1">
    <citation type="submission" date="2017-09" db="EMBL/GenBank/DDBJ databases">
        <title>Contemporary evolution of a Lepidopteran species, Heliothis virescens, in response to modern agricultural practices.</title>
        <authorList>
            <person name="Fritz M.L."/>
            <person name="Deyonke A.M."/>
            <person name="Papanicolaou A."/>
            <person name="Micinski S."/>
            <person name="Westbrook J."/>
            <person name="Gould F."/>
        </authorList>
    </citation>
    <scope>NUCLEOTIDE SEQUENCE [LARGE SCALE GENOMIC DNA]</scope>
    <source>
        <strain evidence="7">HvINT-</strain>
        <tissue evidence="7">Whole body</tissue>
    </source>
</reference>
<dbReference type="EMBL" id="NWSH01001392">
    <property type="protein sequence ID" value="PCG71414.1"/>
    <property type="molecule type" value="Genomic_DNA"/>
</dbReference>
<dbReference type="PANTHER" id="PTHR10426">
    <property type="entry name" value="STRICTOSIDINE SYNTHASE-RELATED"/>
    <property type="match status" value="1"/>
</dbReference>
<sequence>MRFIFSLIKRLLKAIIKLSLYFAIIAAIIVLIPNLPPYTKFTTINVTPMQPRVGPLATNGALNNAGKAYDGKLLGPEAFQVHKGELYTSLATGEIVKLTPEGHVTFVTSVGQPCSGSIMHEHICGRPLGFVIDERTEVLYVADAYYGIWKVDLKTNKKQLLVSPRVEIEKRTPKLFNFITLAKNGDLYWTDSTSDYHLKDGAISMITDPSGRLFHYDAARNQSKVLLDNLWFANGVVISPDNDFLVIAESSYMKLTKYYLNGLKKGKSEVFVDGLPGVPDNLRALPDGSGILVALYTVFEDGRTPLPHLLAPAPLARKFLARLQRLIEIPFEYLNTIYPHVVLEEIVYTIGHFKTISGLTPALSGLLQVDWNGNIVAAYYSTDGTLGHISDAIVFNNKLHTGSPHLQTFVGTVPVPPLLKKAFEPSKKPEAPKVEKKTQQAESVQQAPTKKTEEKSKAKVEEVPKAEIKSKVVEKSQATTTKQAEQKVNVKKEAPKVVKPAVEPKPAQQTKPSQQEKVPPPAPKTTPPPPKPSAAKQPADKETKTEPKMKSKPEVNTPPPPKPSEKSTPPPPKPSEKTTPPPKPAQKTTQPPKATEKTTTPTPKPAPKAKEASKEAPKKAQPVKQDPPKSAEDKPKPIREEIPSDTVKPTKEKLKVIRKDGPAEIHVPNQ</sequence>
<keyword evidence="3" id="KW-0325">Glycoprotein</keyword>
<evidence type="ECO:0000256" key="5">
    <source>
        <dbReference type="SAM" id="Phobius"/>
    </source>
</evidence>
<dbReference type="GO" id="GO:0016787">
    <property type="term" value="F:hydrolase activity"/>
    <property type="evidence" value="ECO:0007669"/>
    <property type="project" value="TreeGrafter"/>
</dbReference>
<dbReference type="PANTHER" id="PTHR10426:SF88">
    <property type="entry name" value="ADIPOCYTE PLASMA MEMBRANE-ASSOCIATED PROTEIN HEMOMUCIN-RELATED"/>
    <property type="match status" value="1"/>
</dbReference>